<evidence type="ECO:0000256" key="1">
    <source>
        <dbReference type="SAM" id="MobiDB-lite"/>
    </source>
</evidence>
<feature type="compositionally biased region" description="Low complexity" evidence="1">
    <location>
        <begin position="1"/>
        <end position="17"/>
    </location>
</feature>
<feature type="region of interest" description="Disordered" evidence="1">
    <location>
        <begin position="1"/>
        <end position="76"/>
    </location>
</feature>
<comment type="caution">
    <text evidence="2">The sequence shown here is derived from an EMBL/GenBank/DDBJ whole genome shotgun (WGS) entry which is preliminary data.</text>
</comment>
<evidence type="ECO:0000313" key="2">
    <source>
        <dbReference type="EMBL" id="KAK5091783.1"/>
    </source>
</evidence>
<dbReference type="EMBL" id="JAVRRA010026368">
    <property type="protein sequence ID" value="KAK5091783.1"/>
    <property type="molecule type" value="Genomic_DNA"/>
</dbReference>
<gene>
    <name evidence="2" type="ORF">LTR16_007843</name>
</gene>
<feature type="non-terminal residue" evidence="2">
    <location>
        <position position="203"/>
    </location>
</feature>
<name>A0ABR0K859_9PEZI</name>
<organism evidence="2 3">
    <name type="scientific">Cryomyces antarcticus</name>
    <dbReference type="NCBI Taxonomy" id="329879"/>
    <lineage>
        <taxon>Eukaryota</taxon>
        <taxon>Fungi</taxon>
        <taxon>Dikarya</taxon>
        <taxon>Ascomycota</taxon>
        <taxon>Pezizomycotina</taxon>
        <taxon>Dothideomycetes</taxon>
        <taxon>Dothideomycetes incertae sedis</taxon>
        <taxon>Cryomyces</taxon>
    </lineage>
</organism>
<accession>A0ABR0K859</accession>
<evidence type="ECO:0000313" key="3">
    <source>
        <dbReference type="Proteomes" id="UP001357485"/>
    </source>
</evidence>
<keyword evidence="3" id="KW-1185">Reference proteome</keyword>
<feature type="compositionally biased region" description="Polar residues" evidence="1">
    <location>
        <begin position="35"/>
        <end position="49"/>
    </location>
</feature>
<protein>
    <submittedName>
        <fullName evidence="2">Uncharacterized protein</fullName>
    </submittedName>
</protein>
<sequence>MPAHAAGQPAYAASQYGGLSRGTTATPQIGALGPQSFTPGSFGQPQYGRNGNGPYAPPKPVSPGFQARGPGYYGTQPTYSKDYANAFPYPNPVQSNFQDTSRSSDVYSGHHVQQPPPYGRPYMDQASTYAGHPQAFSMQHAQNSRPYQQSQQPSVLGFGPFNYSYSETGSGSSNLYQEQLNELAKTARDIWNSTAGIKDLLQS</sequence>
<reference evidence="2 3" key="1">
    <citation type="submission" date="2023-08" db="EMBL/GenBank/DDBJ databases">
        <title>Black Yeasts Isolated from many extreme environments.</title>
        <authorList>
            <person name="Coleine C."/>
            <person name="Stajich J.E."/>
            <person name="Selbmann L."/>
        </authorList>
    </citation>
    <scope>NUCLEOTIDE SEQUENCE [LARGE SCALE GENOMIC DNA]</scope>
    <source>
        <strain evidence="2 3">CCFEE 536</strain>
    </source>
</reference>
<proteinExistence type="predicted"/>
<dbReference type="Proteomes" id="UP001357485">
    <property type="component" value="Unassembled WGS sequence"/>
</dbReference>